<reference evidence="1" key="1">
    <citation type="submission" date="2020-08" db="EMBL/GenBank/DDBJ databases">
        <title>Multicomponent nature underlies the extraordinary mechanical properties of spider dragline silk.</title>
        <authorList>
            <person name="Kono N."/>
            <person name="Nakamura H."/>
            <person name="Mori M."/>
            <person name="Yoshida Y."/>
            <person name="Ohtoshi R."/>
            <person name="Malay A.D."/>
            <person name="Moran D.A.P."/>
            <person name="Tomita M."/>
            <person name="Numata K."/>
            <person name="Arakawa K."/>
        </authorList>
    </citation>
    <scope>NUCLEOTIDE SEQUENCE</scope>
</reference>
<dbReference type="AlphaFoldDB" id="A0A8X6X656"/>
<organism evidence="1 2">
    <name type="scientific">Trichonephila inaurata madagascariensis</name>
    <dbReference type="NCBI Taxonomy" id="2747483"/>
    <lineage>
        <taxon>Eukaryota</taxon>
        <taxon>Metazoa</taxon>
        <taxon>Ecdysozoa</taxon>
        <taxon>Arthropoda</taxon>
        <taxon>Chelicerata</taxon>
        <taxon>Arachnida</taxon>
        <taxon>Araneae</taxon>
        <taxon>Araneomorphae</taxon>
        <taxon>Entelegynae</taxon>
        <taxon>Araneoidea</taxon>
        <taxon>Nephilidae</taxon>
        <taxon>Trichonephila</taxon>
        <taxon>Trichonephila inaurata</taxon>
    </lineage>
</organism>
<evidence type="ECO:0000313" key="1">
    <source>
        <dbReference type="EMBL" id="GFY46902.1"/>
    </source>
</evidence>
<evidence type="ECO:0000313" key="2">
    <source>
        <dbReference type="Proteomes" id="UP000886998"/>
    </source>
</evidence>
<comment type="caution">
    <text evidence="1">The sequence shown here is derived from an EMBL/GenBank/DDBJ whole genome shotgun (WGS) entry which is preliminary data.</text>
</comment>
<proteinExistence type="predicted"/>
<gene>
    <name evidence="1" type="ORF">TNIN_112021</name>
</gene>
<keyword evidence="2" id="KW-1185">Reference proteome</keyword>
<name>A0A8X6X656_9ARAC</name>
<sequence length="148" mass="16579">MCLSLAVRCSCDLRQTELPTNWLYLLKATEIQRNQIQFSPNLNKKSYEGNNEIEREISQGGILPAPLPTICTVILRLTRHRRRHFFASNQVTGSKTNFFTKSQNTKKSGGGGSGNLMECSRSRKSVVLLDSNKVSSLNEVVHFPHLSG</sequence>
<accession>A0A8X6X656</accession>
<dbReference type="EMBL" id="BMAV01005657">
    <property type="protein sequence ID" value="GFY46902.1"/>
    <property type="molecule type" value="Genomic_DNA"/>
</dbReference>
<protein>
    <submittedName>
        <fullName evidence="1">Uncharacterized protein</fullName>
    </submittedName>
</protein>
<dbReference type="Proteomes" id="UP000886998">
    <property type="component" value="Unassembled WGS sequence"/>
</dbReference>